<sequence>MAEALAFEKADKHGNPVKHCPCRNPWKATKQCIKAADVAASESLDGTADDYEEPKAASSPGSNVSDTLIPSNTEKMKYSLNGLVGSLKLALTPMFCLYVAMKEHVPDDVTQEEIMIASGQKVLDPGESSKFLDELESMNSDIWHAFEKQAETAAGPWDQEMFEDLVMKWIVTTDQPFYTVDELEFCKL</sequence>
<gene>
    <name evidence="1" type="ORF">F5148DRAFT_1295675</name>
</gene>
<keyword evidence="2" id="KW-1185">Reference proteome</keyword>
<evidence type="ECO:0000313" key="1">
    <source>
        <dbReference type="EMBL" id="KAI9432637.1"/>
    </source>
</evidence>
<protein>
    <submittedName>
        <fullName evidence="1">Uncharacterized protein</fullName>
    </submittedName>
</protein>
<name>A0ACC0TQM0_9AGAM</name>
<evidence type="ECO:0000313" key="2">
    <source>
        <dbReference type="Proteomes" id="UP001207468"/>
    </source>
</evidence>
<dbReference type="EMBL" id="JAGFNK010001306">
    <property type="protein sequence ID" value="KAI9432637.1"/>
    <property type="molecule type" value="Genomic_DNA"/>
</dbReference>
<comment type="caution">
    <text evidence="1">The sequence shown here is derived from an EMBL/GenBank/DDBJ whole genome shotgun (WGS) entry which is preliminary data.</text>
</comment>
<organism evidence="1 2">
    <name type="scientific">Russula earlei</name>
    <dbReference type="NCBI Taxonomy" id="71964"/>
    <lineage>
        <taxon>Eukaryota</taxon>
        <taxon>Fungi</taxon>
        <taxon>Dikarya</taxon>
        <taxon>Basidiomycota</taxon>
        <taxon>Agaricomycotina</taxon>
        <taxon>Agaricomycetes</taxon>
        <taxon>Russulales</taxon>
        <taxon>Russulaceae</taxon>
        <taxon>Russula</taxon>
    </lineage>
</organism>
<dbReference type="Proteomes" id="UP001207468">
    <property type="component" value="Unassembled WGS sequence"/>
</dbReference>
<proteinExistence type="predicted"/>
<accession>A0ACC0TQM0</accession>
<reference evidence="1" key="1">
    <citation type="submission" date="2021-03" db="EMBL/GenBank/DDBJ databases">
        <title>Evolutionary priming and transition to the ectomycorrhizal habit in an iconic lineage of mushroom-forming fungi: is preadaptation a requirement?</title>
        <authorList>
            <consortium name="DOE Joint Genome Institute"/>
            <person name="Looney B.P."/>
            <person name="Miyauchi S."/>
            <person name="Morin E."/>
            <person name="Drula E."/>
            <person name="Courty P.E."/>
            <person name="Chicoki N."/>
            <person name="Fauchery L."/>
            <person name="Kohler A."/>
            <person name="Kuo A."/>
            <person name="LaButti K."/>
            <person name="Pangilinan J."/>
            <person name="Lipzen A."/>
            <person name="Riley R."/>
            <person name="Andreopoulos W."/>
            <person name="He G."/>
            <person name="Johnson J."/>
            <person name="Barry K.W."/>
            <person name="Grigoriev I.V."/>
            <person name="Nagy L."/>
            <person name="Hibbett D."/>
            <person name="Henrissat B."/>
            <person name="Matheny P.B."/>
            <person name="Labbe J."/>
            <person name="Martin A.F."/>
        </authorList>
    </citation>
    <scope>NUCLEOTIDE SEQUENCE</scope>
    <source>
        <strain evidence="1">BPL698</strain>
    </source>
</reference>